<dbReference type="OrthoDB" id="3021910at2759"/>
<dbReference type="InterPro" id="IPR032675">
    <property type="entry name" value="LRR_dom_sf"/>
</dbReference>
<reference evidence="1 2" key="1">
    <citation type="journal article" date="2019" name="Nat. Ecol. Evol.">
        <title>Megaphylogeny resolves global patterns of mushroom evolution.</title>
        <authorList>
            <person name="Varga T."/>
            <person name="Krizsan K."/>
            <person name="Foldi C."/>
            <person name="Dima B."/>
            <person name="Sanchez-Garcia M."/>
            <person name="Sanchez-Ramirez S."/>
            <person name="Szollosi G.J."/>
            <person name="Szarkandi J.G."/>
            <person name="Papp V."/>
            <person name="Albert L."/>
            <person name="Andreopoulos W."/>
            <person name="Angelini C."/>
            <person name="Antonin V."/>
            <person name="Barry K.W."/>
            <person name="Bougher N.L."/>
            <person name="Buchanan P."/>
            <person name="Buyck B."/>
            <person name="Bense V."/>
            <person name="Catcheside P."/>
            <person name="Chovatia M."/>
            <person name="Cooper J."/>
            <person name="Damon W."/>
            <person name="Desjardin D."/>
            <person name="Finy P."/>
            <person name="Geml J."/>
            <person name="Haridas S."/>
            <person name="Hughes K."/>
            <person name="Justo A."/>
            <person name="Karasinski D."/>
            <person name="Kautmanova I."/>
            <person name="Kiss B."/>
            <person name="Kocsube S."/>
            <person name="Kotiranta H."/>
            <person name="LaButti K.M."/>
            <person name="Lechner B.E."/>
            <person name="Liimatainen K."/>
            <person name="Lipzen A."/>
            <person name="Lukacs Z."/>
            <person name="Mihaltcheva S."/>
            <person name="Morgado L.N."/>
            <person name="Niskanen T."/>
            <person name="Noordeloos M.E."/>
            <person name="Ohm R.A."/>
            <person name="Ortiz-Santana B."/>
            <person name="Ovrebo C."/>
            <person name="Racz N."/>
            <person name="Riley R."/>
            <person name="Savchenko A."/>
            <person name="Shiryaev A."/>
            <person name="Soop K."/>
            <person name="Spirin V."/>
            <person name="Szebenyi C."/>
            <person name="Tomsovsky M."/>
            <person name="Tulloss R.E."/>
            <person name="Uehling J."/>
            <person name="Grigoriev I.V."/>
            <person name="Vagvolgyi C."/>
            <person name="Papp T."/>
            <person name="Martin F.M."/>
            <person name="Miettinen O."/>
            <person name="Hibbett D.S."/>
            <person name="Nagy L.G."/>
        </authorList>
    </citation>
    <scope>NUCLEOTIDE SEQUENCE [LARGE SCALE GENOMIC DNA]</scope>
    <source>
        <strain evidence="1 2">CBS 962.96</strain>
    </source>
</reference>
<dbReference type="Gene3D" id="3.80.10.10">
    <property type="entry name" value="Ribonuclease Inhibitor"/>
    <property type="match status" value="1"/>
</dbReference>
<proteinExistence type="predicted"/>
<gene>
    <name evidence="1" type="ORF">K435DRAFT_116578</name>
</gene>
<dbReference type="Proteomes" id="UP000297245">
    <property type="component" value="Unassembled WGS sequence"/>
</dbReference>
<evidence type="ECO:0000313" key="1">
    <source>
        <dbReference type="EMBL" id="THV05202.1"/>
    </source>
</evidence>
<keyword evidence="2" id="KW-1185">Reference proteome</keyword>
<name>A0A4S8MQM8_DENBC</name>
<evidence type="ECO:0000313" key="2">
    <source>
        <dbReference type="Proteomes" id="UP000297245"/>
    </source>
</evidence>
<protein>
    <submittedName>
        <fullName evidence="1">Uncharacterized protein</fullName>
    </submittedName>
</protein>
<dbReference type="EMBL" id="ML179050">
    <property type="protein sequence ID" value="THV05202.1"/>
    <property type="molecule type" value="Genomic_DNA"/>
</dbReference>
<sequence length="338" mass="39952">MLPINVSHVCSLWRELALRTPALWRRIWLGSRYHMWRERIYRARSCSLDIVLWSPDPAQRSLHSTSTVNFFQVQSYMHIVSPYVRRWRSLDIRLRTYSPYLWNGALSECCSWSGQTQAPLLEELTLIYRQNDDTKEFCLFSGHAPRLHSATIDGIRLTWLPSLFQNLTFLDYTHHGFNSGYQAIQEIVTLLQVSSRLVHLRLMFPDKMFRGRRSSRSSPVIPQVHLPFLRTLHLRVETKDIPYEFIFLASLLITPVLTSLSLIDTTPQRSPFSNVRTFISLYIFPPSLQSVSIHYGWYTKELVTWLTQKLPSLKRLTLKRRDDYVQELELNQNRRRRV</sequence>
<accession>A0A4S8MQM8</accession>
<organism evidence="1 2">
    <name type="scientific">Dendrothele bispora (strain CBS 962.96)</name>
    <dbReference type="NCBI Taxonomy" id="1314807"/>
    <lineage>
        <taxon>Eukaryota</taxon>
        <taxon>Fungi</taxon>
        <taxon>Dikarya</taxon>
        <taxon>Basidiomycota</taxon>
        <taxon>Agaricomycotina</taxon>
        <taxon>Agaricomycetes</taxon>
        <taxon>Agaricomycetidae</taxon>
        <taxon>Agaricales</taxon>
        <taxon>Agaricales incertae sedis</taxon>
        <taxon>Dendrothele</taxon>
    </lineage>
</organism>
<dbReference type="AlphaFoldDB" id="A0A4S8MQM8"/>
<dbReference type="SUPFAM" id="SSF52047">
    <property type="entry name" value="RNI-like"/>
    <property type="match status" value="1"/>
</dbReference>